<dbReference type="InterPro" id="IPR027417">
    <property type="entry name" value="P-loop_NTPase"/>
</dbReference>
<gene>
    <name evidence="3" type="ORF">ASIM_LOCUS635</name>
</gene>
<dbReference type="InterPro" id="IPR039891">
    <property type="entry name" value="VWA8"/>
</dbReference>
<protein>
    <submittedName>
        <fullName evidence="5">C12.2 (inferred by orthology to a D. melanogaster protein)</fullName>
    </submittedName>
</protein>
<dbReference type="PANTHER" id="PTHR21610:SF9">
    <property type="entry name" value="VON WILLEBRAND FACTOR A DOMAIN-CONTAINING PROTEIN 8"/>
    <property type="match status" value="1"/>
</dbReference>
<dbReference type="Pfam" id="PF07728">
    <property type="entry name" value="AAA_5"/>
    <property type="match status" value="2"/>
</dbReference>
<sequence>MASSLRQFFLQNLNPFRSAEEIFGLGYPYETLLRKSSQVPVVKEFLQKFTITDEKPAPTHTPQGSDHKRTAESSWKPYVSNVEHDRLLADMAMSHAVGDFCVVGPKGSGKTTVVEQFAKRMGYSISTMTLYHDMNSRELLQERRMLPNGDTVWEDSVLVDCAKQGRLCILDGIERIHWSVLAPLIHHRQIDLFDGNRLLDSSKFNLIAKQCGLSKEQLEGVFEIDPSFRIIAIGDSENKSGWMNEQVLSLFPFHVMKALSIDAQHHIIESLVPNADPKQTRNVIKFVESLHRSSDTGLRDVAGSLSLRKLVHIIGRSAMHRDEDITAALSRAALSRFLPVITHDLFEKALRDANIDNRSENATLPSVSPPNGAHVAVMSDMARDMELGSHLLLIGNQGVGKNKVTDRFLHLINRPRQYLQLHRDTTVQSLTVHSTVIDGRLILEDSPLVRAAREGNVLVIDEADKAPLHVVAVLKSLLDTGVMRLADGRVIEPKNISRGDRSIPLHPDFRIIMLANRPGFPFLGNDLFSILGDLFSVHIVDNPSRESEFNMLKKYAPSILLINPLELILTFITLPGKVFAE</sequence>
<feature type="domain" description="ATPase dynein-related AAA" evidence="2">
    <location>
        <begin position="390"/>
        <end position="535"/>
    </location>
</feature>
<dbReference type="GO" id="GO:0005737">
    <property type="term" value="C:cytoplasm"/>
    <property type="evidence" value="ECO:0007669"/>
    <property type="project" value="TreeGrafter"/>
</dbReference>
<dbReference type="Proteomes" id="UP000267096">
    <property type="component" value="Unassembled WGS sequence"/>
</dbReference>
<feature type="region of interest" description="Disordered" evidence="1">
    <location>
        <begin position="53"/>
        <end position="73"/>
    </location>
</feature>
<evidence type="ECO:0000313" key="5">
    <source>
        <dbReference type="WBParaSite" id="ASIM_0000073501-mRNA-1"/>
    </source>
</evidence>
<organism evidence="5">
    <name type="scientific">Anisakis simplex</name>
    <name type="common">Herring worm</name>
    <dbReference type="NCBI Taxonomy" id="6269"/>
    <lineage>
        <taxon>Eukaryota</taxon>
        <taxon>Metazoa</taxon>
        <taxon>Ecdysozoa</taxon>
        <taxon>Nematoda</taxon>
        <taxon>Chromadorea</taxon>
        <taxon>Rhabditida</taxon>
        <taxon>Spirurina</taxon>
        <taxon>Ascaridomorpha</taxon>
        <taxon>Ascaridoidea</taxon>
        <taxon>Anisakidae</taxon>
        <taxon>Anisakis</taxon>
        <taxon>Anisakis simplex complex</taxon>
    </lineage>
</organism>
<keyword evidence="4" id="KW-1185">Reference proteome</keyword>
<dbReference type="InterPro" id="IPR011704">
    <property type="entry name" value="ATPase_dyneun-rel_AAA"/>
</dbReference>
<accession>A0A0M3IZQ2</accession>
<evidence type="ECO:0000259" key="2">
    <source>
        <dbReference type="Pfam" id="PF07728"/>
    </source>
</evidence>
<evidence type="ECO:0000256" key="1">
    <source>
        <dbReference type="SAM" id="MobiDB-lite"/>
    </source>
</evidence>
<dbReference type="Gene3D" id="3.40.50.300">
    <property type="entry name" value="P-loop containing nucleotide triphosphate hydrolases"/>
    <property type="match status" value="2"/>
</dbReference>
<dbReference type="OrthoDB" id="5186at2759"/>
<feature type="domain" description="ATPase dynein-related AAA" evidence="2">
    <location>
        <begin position="99"/>
        <end position="251"/>
    </location>
</feature>
<proteinExistence type="predicted"/>
<reference evidence="5" key="1">
    <citation type="submission" date="2017-02" db="UniProtKB">
        <authorList>
            <consortium name="WormBaseParasite"/>
        </authorList>
    </citation>
    <scope>IDENTIFICATION</scope>
</reference>
<dbReference type="AlphaFoldDB" id="A0A0M3IZQ2"/>
<evidence type="ECO:0000313" key="4">
    <source>
        <dbReference type="Proteomes" id="UP000267096"/>
    </source>
</evidence>
<dbReference type="PANTHER" id="PTHR21610">
    <property type="entry name" value="VON WILLEBRAND FACTOR A DOMAIN-CONTAINING PROTEIN 8"/>
    <property type="match status" value="1"/>
</dbReference>
<dbReference type="GO" id="GO:0016887">
    <property type="term" value="F:ATP hydrolysis activity"/>
    <property type="evidence" value="ECO:0007669"/>
    <property type="project" value="InterPro"/>
</dbReference>
<dbReference type="WBParaSite" id="ASIM_0000073501-mRNA-1">
    <property type="protein sequence ID" value="ASIM_0000073501-mRNA-1"/>
    <property type="gene ID" value="ASIM_0000073501"/>
</dbReference>
<dbReference type="EMBL" id="UYRR01000474">
    <property type="protein sequence ID" value="VDK17925.1"/>
    <property type="molecule type" value="Genomic_DNA"/>
</dbReference>
<reference evidence="3 4" key="2">
    <citation type="submission" date="2018-11" db="EMBL/GenBank/DDBJ databases">
        <authorList>
            <consortium name="Pathogen Informatics"/>
        </authorList>
    </citation>
    <scope>NUCLEOTIDE SEQUENCE [LARGE SCALE GENOMIC DNA]</scope>
</reference>
<dbReference type="GO" id="GO:0005524">
    <property type="term" value="F:ATP binding"/>
    <property type="evidence" value="ECO:0007669"/>
    <property type="project" value="InterPro"/>
</dbReference>
<dbReference type="SUPFAM" id="SSF52540">
    <property type="entry name" value="P-loop containing nucleoside triphosphate hydrolases"/>
    <property type="match status" value="2"/>
</dbReference>
<evidence type="ECO:0000313" key="3">
    <source>
        <dbReference type="EMBL" id="VDK17925.1"/>
    </source>
</evidence>
<name>A0A0M3IZQ2_ANISI</name>